<dbReference type="AlphaFoldDB" id="A0A553PRW6"/>
<proteinExistence type="predicted"/>
<dbReference type="Proteomes" id="UP000318571">
    <property type="component" value="Chromosome 12"/>
</dbReference>
<keyword evidence="2" id="KW-1185">Reference proteome</keyword>
<evidence type="ECO:0000313" key="1">
    <source>
        <dbReference type="EMBL" id="TRY80430.1"/>
    </source>
</evidence>
<comment type="caution">
    <text evidence="1">The sequence shown here is derived from an EMBL/GenBank/DDBJ whole genome shotgun (WGS) entry which is preliminary data.</text>
</comment>
<name>A0A553PRW6_TIGCA</name>
<accession>A0A553PRW6</accession>
<gene>
    <name evidence="1" type="ORF">TCAL_15497</name>
</gene>
<evidence type="ECO:0000313" key="2">
    <source>
        <dbReference type="Proteomes" id="UP000318571"/>
    </source>
</evidence>
<dbReference type="EMBL" id="VCGU01000001">
    <property type="protein sequence ID" value="TRY80430.1"/>
    <property type="molecule type" value="Genomic_DNA"/>
</dbReference>
<sequence length="80" mass="9036">MSHHCYGDFRSTERAASQSPCQPDINLFLVIRGHGVQFLLIAHNHPFHLINLVIFESSLLMHGTSGEAQVSVQRRQPWNG</sequence>
<protein>
    <submittedName>
        <fullName evidence="1">Uncharacterized protein</fullName>
    </submittedName>
</protein>
<reference evidence="1 2" key="1">
    <citation type="journal article" date="2018" name="Nat. Ecol. Evol.">
        <title>Genomic signatures of mitonuclear coevolution across populations of Tigriopus californicus.</title>
        <authorList>
            <person name="Barreto F.S."/>
            <person name="Watson E.T."/>
            <person name="Lima T.G."/>
            <person name="Willett C.S."/>
            <person name="Edmands S."/>
            <person name="Li W."/>
            <person name="Burton R.S."/>
        </authorList>
    </citation>
    <scope>NUCLEOTIDE SEQUENCE [LARGE SCALE GENOMIC DNA]</scope>
    <source>
        <strain evidence="1 2">San Diego</strain>
    </source>
</reference>
<organism evidence="1 2">
    <name type="scientific">Tigriopus californicus</name>
    <name type="common">Marine copepod</name>
    <dbReference type="NCBI Taxonomy" id="6832"/>
    <lineage>
        <taxon>Eukaryota</taxon>
        <taxon>Metazoa</taxon>
        <taxon>Ecdysozoa</taxon>
        <taxon>Arthropoda</taxon>
        <taxon>Crustacea</taxon>
        <taxon>Multicrustacea</taxon>
        <taxon>Hexanauplia</taxon>
        <taxon>Copepoda</taxon>
        <taxon>Harpacticoida</taxon>
        <taxon>Harpacticidae</taxon>
        <taxon>Tigriopus</taxon>
    </lineage>
</organism>